<feature type="region of interest" description="Disordered" evidence="1">
    <location>
        <begin position="42"/>
        <end position="82"/>
    </location>
</feature>
<feature type="region of interest" description="Disordered" evidence="1">
    <location>
        <begin position="422"/>
        <end position="458"/>
    </location>
</feature>
<feature type="compositionally biased region" description="Polar residues" evidence="1">
    <location>
        <begin position="723"/>
        <end position="734"/>
    </location>
</feature>
<dbReference type="EMBL" id="JARGDH010000005">
    <property type="protein sequence ID" value="KAL0268288.1"/>
    <property type="molecule type" value="Genomic_DNA"/>
</dbReference>
<feature type="region of interest" description="Disordered" evidence="1">
    <location>
        <begin position="804"/>
        <end position="872"/>
    </location>
</feature>
<feature type="region of interest" description="Disordered" evidence="1">
    <location>
        <begin position="635"/>
        <end position="683"/>
    </location>
</feature>
<protein>
    <submittedName>
        <fullName evidence="2">Uncharacterized protein</fullName>
    </submittedName>
</protein>
<reference evidence="2" key="1">
    <citation type="journal article" date="2024" name="Gigascience">
        <title>Chromosome-level genome of the poultry shaft louse Menopon gallinae provides insight into the host-switching and adaptive evolution of parasitic lice.</title>
        <authorList>
            <person name="Xu Y."/>
            <person name="Ma L."/>
            <person name="Liu S."/>
            <person name="Liang Y."/>
            <person name="Liu Q."/>
            <person name="He Z."/>
            <person name="Tian L."/>
            <person name="Duan Y."/>
            <person name="Cai W."/>
            <person name="Li H."/>
            <person name="Song F."/>
        </authorList>
    </citation>
    <scope>NUCLEOTIDE SEQUENCE</scope>
    <source>
        <strain evidence="2">Cailab_2023a</strain>
    </source>
</reference>
<sequence>MEQMKSTIPGQRYPVGKQGPFIAIQEDGNACLKHVVGYASPKLTPKHSRSVKQSKRKTKNHESPRFEFPPPPSYPPPEHYNLSDEYSADLIDADVPSCKTDYNLNDNLVSFRTNGDDQPPEGFWNSPVEAPWGYFIESSAEKTDAWMQDGEKPSNAAEAEKAGEFWSRGGEDGWVFKNVESSTPFMERKNKLKKKSRKAKAKDDSAQLSEEIMLINKLKEESTAEEENAEFQGFRNEIWINAPPVEDLAYQGLEQDSSTIKISKNHISNVLITHGNDEALDNFIENKPITNSENGESNFEVHLINSYPEEAVEEGEAAPEGGKENKTEVRYAEGSPRHEKTKTAEYQQKKDLALLNDSPDEYSYAYYEPGPVNKVIVNSDRRRYECDRNSRHTYTTRYGTEENIYEEITEVSCNMKNRFADKKMEKPRRVSQEYYETGRGKQPRYASKGRKSQSQLSLNQSIVEEEVREVQSTHRRVLGQLNLTMEAMLMPNSIKEKAEIREELECKREDVLEDNHLAQITDLDSGFSGSSGTSISFYGGSNYVKSVAPFRRPDLPRSSIGCGSKVYPLPKPKTDADMIDYRSTGFCAEECCSPYHMNGRSLAGERLAAYQPGMQMMNYPQGYHRKELSAPAALMPARKNPNPNAVKSLSFPRGTVAPASASFSKRSTDGKSGSGGPSWAKRGWKRLTGLATGSTNKVNVLDEPHTKASGWEHGHHHGRASSEDSWCSASDNELSSGDESSERSATSSTRSNGQLRQTLNKAKTLCDKWRPHGMKGPVFRSRRRPAAGTSLPLVLHEERFLEPVRTGQRSGQDQRRRENAAALRGGRGRIRAIRRKRHFVPAQATAPDAAARAAEPDSAAAEEATHRRCHCT</sequence>
<evidence type="ECO:0000256" key="1">
    <source>
        <dbReference type="SAM" id="MobiDB-lite"/>
    </source>
</evidence>
<feature type="compositionally biased region" description="Basic residues" evidence="1">
    <location>
        <begin position="826"/>
        <end position="839"/>
    </location>
</feature>
<feature type="compositionally biased region" description="Low complexity" evidence="1">
    <location>
        <begin position="735"/>
        <end position="751"/>
    </location>
</feature>
<feature type="compositionally biased region" description="Basic residues" evidence="1">
    <location>
        <begin position="44"/>
        <end position="59"/>
    </location>
</feature>
<feature type="compositionally biased region" description="Basic and acidic residues" evidence="1">
    <location>
        <begin position="321"/>
        <end position="340"/>
    </location>
</feature>
<feature type="compositionally biased region" description="Basic and acidic residues" evidence="1">
    <location>
        <begin position="422"/>
        <end position="439"/>
    </location>
</feature>
<feature type="compositionally biased region" description="Low complexity" evidence="1">
    <location>
        <begin position="841"/>
        <end position="862"/>
    </location>
</feature>
<comment type="caution">
    <text evidence="2">The sequence shown here is derived from an EMBL/GenBank/DDBJ whole genome shotgun (WGS) entry which is preliminary data.</text>
</comment>
<feature type="compositionally biased region" description="Pro residues" evidence="1">
    <location>
        <begin position="67"/>
        <end position="78"/>
    </location>
</feature>
<evidence type="ECO:0000313" key="2">
    <source>
        <dbReference type="EMBL" id="KAL0268288.1"/>
    </source>
</evidence>
<feature type="region of interest" description="Disordered" evidence="1">
    <location>
        <begin position="706"/>
        <end position="756"/>
    </location>
</feature>
<dbReference type="AlphaFoldDB" id="A0AAW2HFA4"/>
<gene>
    <name evidence="2" type="ORF">PYX00_010290</name>
</gene>
<accession>A0AAW2HFA4</accession>
<feature type="region of interest" description="Disordered" evidence="1">
    <location>
        <begin position="313"/>
        <end position="340"/>
    </location>
</feature>
<name>A0AAW2HFA4_9NEOP</name>
<proteinExistence type="predicted"/>
<organism evidence="2">
    <name type="scientific">Menopon gallinae</name>
    <name type="common">poultry shaft louse</name>
    <dbReference type="NCBI Taxonomy" id="328185"/>
    <lineage>
        <taxon>Eukaryota</taxon>
        <taxon>Metazoa</taxon>
        <taxon>Ecdysozoa</taxon>
        <taxon>Arthropoda</taxon>
        <taxon>Hexapoda</taxon>
        <taxon>Insecta</taxon>
        <taxon>Pterygota</taxon>
        <taxon>Neoptera</taxon>
        <taxon>Paraneoptera</taxon>
        <taxon>Psocodea</taxon>
        <taxon>Troctomorpha</taxon>
        <taxon>Phthiraptera</taxon>
        <taxon>Amblycera</taxon>
        <taxon>Menoponidae</taxon>
        <taxon>Menopon</taxon>
    </lineage>
</organism>